<dbReference type="Proteomes" id="UP001237642">
    <property type="component" value="Unassembled WGS sequence"/>
</dbReference>
<dbReference type="Pfam" id="PF03107">
    <property type="entry name" value="C1_2"/>
    <property type="match status" value="2"/>
</dbReference>
<dbReference type="InterPro" id="IPR004146">
    <property type="entry name" value="DC1"/>
</dbReference>
<dbReference type="InterPro" id="IPR046349">
    <property type="entry name" value="C1-like_sf"/>
</dbReference>
<sequence>MEGLNHPSHKHPLVLSKYTNLPSDALCYGCNEAIITNTNVYRCSTTSRYSSCTDIFLHQKCSTLPPYIQHNFHIQHMLHLVSHVYLQYECHLCGNSLPSPQFFYVCNICSIWICLKCALPEPDLNHASHNHVLTLLPLKSLQFCGACGSKGSEDYSYFAHIKCALSATESGEEDVGDVDDPDLVHFPVSDNNPLILYQLIQKFAENLTTSTDKRSRKADKMSHCGNGHSLIIFFDNLNNENVGETKSSDHIICDGCVQPIQSPPDYFYGCRDCNFFLHSICAAGLPREIQHESHPQHELIRCDQPVKPNAFFTCAFCQNICNGIFYSCKSCSFYIDLVCAALPSKIKHDTHKHNLKLDDLYGYNHCDGCRWRSFCRTLRCEICNYQIHIGCARKPGRIKHRWDEHQLCLMYPPVKGHPHDFNCEQCSVDINPNHWFYHCRKCDTSFHAECLDQVRFANIKCGAIVKDDDLHQHSLKISPPGPKFKCGSCGFYKKDYRRPYFTRPILTCVSCKFSVCYDCTYHNGHKNKIKLLN</sequence>
<organism evidence="3 4">
    <name type="scientific">Heracleum sosnowskyi</name>
    <dbReference type="NCBI Taxonomy" id="360622"/>
    <lineage>
        <taxon>Eukaryota</taxon>
        <taxon>Viridiplantae</taxon>
        <taxon>Streptophyta</taxon>
        <taxon>Embryophyta</taxon>
        <taxon>Tracheophyta</taxon>
        <taxon>Spermatophyta</taxon>
        <taxon>Magnoliopsida</taxon>
        <taxon>eudicotyledons</taxon>
        <taxon>Gunneridae</taxon>
        <taxon>Pentapetalae</taxon>
        <taxon>asterids</taxon>
        <taxon>campanulids</taxon>
        <taxon>Apiales</taxon>
        <taxon>Apiaceae</taxon>
        <taxon>Apioideae</taxon>
        <taxon>apioid superclade</taxon>
        <taxon>Tordylieae</taxon>
        <taxon>Tordyliinae</taxon>
        <taxon>Heracleum</taxon>
    </lineage>
</organism>
<feature type="domain" description="DC1" evidence="2">
    <location>
        <begin position="293"/>
        <end position="340"/>
    </location>
</feature>
<dbReference type="SUPFAM" id="SSF57889">
    <property type="entry name" value="Cysteine-rich domain"/>
    <property type="match status" value="3"/>
</dbReference>
<dbReference type="AlphaFoldDB" id="A0AAD8IJL1"/>
<comment type="caution">
    <text evidence="3">The sequence shown here is derived from an EMBL/GenBank/DDBJ whole genome shotgun (WGS) entry which is preliminary data.</text>
</comment>
<reference evidence="3" key="2">
    <citation type="submission" date="2023-05" db="EMBL/GenBank/DDBJ databases">
        <authorList>
            <person name="Schelkunov M.I."/>
        </authorList>
    </citation>
    <scope>NUCLEOTIDE SEQUENCE</scope>
    <source>
        <strain evidence="3">Hsosn_3</strain>
        <tissue evidence="3">Leaf</tissue>
    </source>
</reference>
<protein>
    <recommendedName>
        <fullName evidence="2">DC1 domain-containing protein</fullName>
    </recommendedName>
</protein>
<keyword evidence="4" id="KW-1185">Reference proteome</keyword>
<accession>A0AAD8IJL1</accession>
<evidence type="ECO:0000259" key="2">
    <source>
        <dbReference type="Pfam" id="PF03107"/>
    </source>
</evidence>
<evidence type="ECO:0000313" key="3">
    <source>
        <dbReference type="EMBL" id="KAK1386189.1"/>
    </source>
</evidence>
<dbReference type="PANTHER" id="PTHR32410:SF216">
    <property type="entry name" value="PHORBOL-ESTER_DAG-TYPE DOMAIN-CONTAINING PROTEIN"/>
    <property type="match status" value="1"/>
</dbReference>
<gene>
    <name evidence="3" type="ORF">POM88_023924</name>
</gene>
<evidence type="ECO:0000256" key="1">
    <source>
        <dbReference type="ARBA" id="ARBA00022737"/>
    </source>
</evidence>
<keyword evidence="1" id="KW-0677">Repeat</keyword>
<evidence type="ECO:0000313" key="4">
    <source>
        <dbReference type="Proteomes" id="UP001237642"/>
    </source>
</evidence>
<feature type="domain" description="DC1" evidence="2">
    <location>
        <begin position="403"/>
        <end position="450"/>
    </location>
</feature>
<dbReference type="InterPro" id="IPR053192">
    <property type="entry name" value="Vacuole_Formation_Reg"/>
</dbReference>
<dbReference type="PANTHER" id="PTHR32410">
    <property type="entry name" value="CYSTEINE/HISTIDINE-RICH C1 DOMAIN FAMILY PROTEIN"/>
    <property type="match status" value="1"/>
</dbReference>
<reference evidence="3" key="1">
    <citation type="submission" date="2023-02" db="EMBL/GenBank/DDBJ databases">
        <title>Genome of toxic invasive species Heracleum sosnowskyi carries increased number of genes despite the absence of recent whole-genome duplications.</title>
        <authorList>
            <person name="Schelkunov M."/>
            <person name="Shtratnikova V."/>
            <person name="Makarenko M."/>
            <person name="Klepikova A."/>
            <person name="Omelchenko D."/>
            <person name="Novikova G."/>
            <person name="Obukhova E."/>
            <person name="Bogdanov V."/>
            <person name="Penin A."/>
            <person name="Logacheva M."/>
        </authorList>
    </citation>
    <scope>NUCLEOTIDE SEQUENCE</scope>
    <source>
        <strain evidence="3">Hsosn_3</strain>
        <tissue evidence="3">Leaf</tissue>
    </source>
</reference>
<name>A0AAD8IJL1_9APIA</name>
<proteinExistence type="predicted"/>
<dbReference type="EMBL" id="JAUIZM010000005">
    <property type="protein sequence ID" value="KAK1386189.1"/>
    <property type="molecule type" value="Genomic_DNA"/>
</dbReference>